<dbReference type="GO" id="GO:0005886">
    <property type="term" value="C:plasma membrane"/>
    <property type="evidence" value="ECO:0007669"/>
    <property type="project" value="UniProtKB-SubCell"/>
</dbReference>
<feature type="transmembrane region" description="Helical" evidence="10">
    <location>
        <begin position="412"/>
        <end position="437"/>
    </location>
</feature>
<evidence type="ECO:0000313" key="14">
    <source>
        <dbReference type="Proteomes" id="UP000593591"/>
    </source>
</evidence>
<dbReference type="Proteomes" id="UP000593591">
    <property type="component" value="Chromosome"/>
</dbReference>
<feature type="transmembrane region" description="Helical" evidence="10">
    <location>
        <begin position="732"/>
        <end position="752"/>
    </location>
</feature>
<dbReference type="InterPro" id="IPR022813">
    <property type="entry name" value="SecD/SecF_arch_bac"/>
</dbReference>
<keyword evidence="4 10" id="KW-0812">Transmembrane</keyword>
<dbReference type="Gene3D" id="1.20.1640.10">
    <property type="entry name" value="Multidrug efflux transporter AcrB transmembrane domain"/>
    <property type="match status" value="1"/>
</dbReference>
<feature type="transmembrane region" description="Helical" evidence="10">
    <location>
        <begin position="812"/>
        <end position="833"/>
    </location>
</feature>
<keyword evidence="11" id="KW-0732">Signal</keyword>
<dbReference type="EMBL" id="CP031517">
    <property type="protein sequence ID" value="QOS39760.1"/>
    <property type="molecule type" value="Genomic_DNA"/>
</dbReference>
<reference evidence="13 14" key="1">
    <citation type="submission" date="2018-08" db="EMBL/GenBank/DDBJ databases">
        <title>The first complete genome of Treponema rectale (CHPAT), a commensal spirochete of the bovine rectum.</title>
        <authorList>
            <person name="Staton G.J."/>
            <person name="Clegg S.R."/>
            <person name="Carter S.D."/>
            <person name="Radford A.D."/>
            <person name="Darby A."/>
            <person name="Hall N."/>
            <person name="Birtles R.J."/>
            <person name="Evans N.J."/>
        </authorList>
    </citation>
    <scope>NUCLEOTIDE SEQUENCE [LARGE SCALE GENOMIC DNA]</scope>
    <source>
        <strain evidence="13 14">CHPA</strain>
    </source>
</reference>
<dbReference type="InterPro" id="IPR048634">
    <property type="entry name" value="SecD_SecF_C"/>
</dbReference>
<dbReference type="AlphaFoldDB" id="A0A7M1XKP2"/>
<name>A0A7M1XKP2_9SPIR</name>
<evidence type="ECO:0000256" key="5">
    <source>
        <dbReference type="ARBA" id="ARBA00022927"/>
    </source>
</evidence>
<feature type="transmembrane region" description="Helical" evidence="10">
    <location>
        <begin position="707"/>
        <end position="725"/>
    </location>
</feature>
<evidence type="ECO:0000256" key="3">
    <source>
        <dbReference type="ARBA" id="ARBA00022475"/>
    </source>
</evidence>
<evidence type="ECO:0000256" key="4">
    <source>
        <dbReference type="ARBA" id="ARBA00022692"/>
    </source>
</evidence>
<feature type="chain" id="PRO_5033059078" description="Protein export membrane protein SecD/SecF C-terminal domain-containing protein" evidence="11">
    <location>
        <begin position="25"/>
        <end position="928"/>
    </location>
</feature>
<feature type="transmembrane region" description="Helical" evidence="10">
    <location>
        <begin position="515"/>
        <end position="535"/>
    </location>
</feature>
<proteinExistence type="predicted"/>
<feature type="transmembrane region" description="Helical" evidence="10">
    <location>
        <begin position="758"/>
        <end position="780"/>
    </location>
</feature>
<evidence type="ECO:0000256" key="1">
    <source>
        <dbReference type="ARBA" id="ARBA00004651"/>
    </source>
</evidence>
<evidence type="ECO:0000313" key="13">
    <source>
        <dbReference type="EMBL" id="QOS39760.1"/>
    </source>
</evidence>
<feature type="transmembrane region" description="Helical" evidence="10">
    <location>
        <begin position="443"/>
        <end position="462"/>
    </location>
</feature>
<sequence>MRRFLAYVVMMITMLSAVIFNTQAVLENKIDAMEYGTGTQLVYSLTSRVAEDYDTEKYKDYSNGGITPLDEIDIESKVMARLDAAGVRNADVSIVKGEKSTAVDGNESIQGYELRISLSPLSETELDNVKEILAYTGSLAIGTESDTAVFYESNNEFFNTEDDVSALVYNGTTPFPIIKVKDAESYESLKKAAEEASQNNASEARRFNADGDEEEAAPTKVYLWMNKTLEDTYDRAYGTHDTIVRESTKAKVLAEIDISNWNSENLYLTLSTDTQGAAFTISTARAFVNMLNCEDYGFDITYLYENNVSATFGSSSLTITYIIFGVVLLIICALLIAFYGLAGVTASLTTLGSVLLSFLLFSLLGFEFSVAALGGLAVILGLSVLISVNYFERVKNELRRGRDIIKANSEGYHKSFMTALDVSAVTLITSIFCFLIGTGAFKTFFGVIMVGSIFTFLVTNFINKWMMYWLVKDNVNSKLPFFSFKKTEMANVEEKASKIKFANADKKAFLNKLRFIIPGVAALALAISLPVSYVASGNDSFFNNYNDFGSTYTLNIVIKDDLQAYSKLSNASDFNGYLEAIGTSSQTIGSYHAYESKSEEAKSSLGSDSFIYYADSALVNVVEKKNDEGNTYFNIYYSVKVNKDLDEVKNSDGMSVIDTITDAIINDVVDVHGEAIAPGGDSHFDRDELKIGSYEVAATNVAHTTNYLILISFLISCFTFVYMFIRFGLNISLTTLATGTVASGLYLALLAITRIPYSSYTVFGVIIAVLALNMFLVPVLGRNRETLKERGLRKTATDEEKAEIANSSAVKALTLIIPVLSILLVYSIGLAFVNVGLIGLSLSSVLFLLLDIALIYFFAVPFYHFLATHISFQRFNKWNEARREKKAAKKNSKKAEIKKVAGPDGIIYVDDGPHETIIPGMNDFITND</sequence>
<feature type="transmembrane region" description="Helical" evidence="10">
    <location>
        <begin position="319"/>
        <end position="341"/>
    </location>
</feature>
<evidence type="ECO:0000259" key="12">
    <source>
        <dbReference type="Pfam" id="PF02355"/>
    </source>
</evidence>
<dbReference type="GO" id="GO:0015031">
    <property type="term" value="P:protein transport"/>
    <property type="evidence" value="ECO:0007669"/>
    <property type="project" value="UniProtKB-KW"/>
</dbReference>
<organism evidence="13 14">
    <name type="scientific">Treponema rectale</name>
    <dbReference type="NCBI Taxonomy" id="744512"/>
    <lineage>
        <taxon>Bacteria</taxon>
        <taxon>Pseudomonadati</taxon>
        <taxon>Spirochaetota</taxon>
        <taxon>Spirochaetia</taxon>
        <taxon>Spirochaetales</taxon>
        <taxon>Treponemataceae</taxon>
        <taxon>Treponema</taxon>
    </lineage>
</organism>
<dbReference type="Pfam" id="PF02355">
    <property type="entry name" value="SecD_SecF_C"/>
    <property type="match status" value="1"/>
</dbReference>
<evidence type="ECO:0000256" key="11">
    <source>
        <dbReference type="SAM" id="SignalP"/>
    </source>
</evidence>
<feature type="transmembrane region" description="Helical" evidence="10">
    <location>
        <begin position="348"/>
        <end position="366"/>
    </location>
</feature>
<keyword evidence="2" id="KW-0813">Transport</keyword>
<evidence type="ECO:0000256" key="10">
    <source>
        <dbReference type="SAM" id="Phobius"/>
    </source>
</evidence>
<keyword evidence="7" id="KW-0811">Translocation</keyword>
<accession>A0A7M1XKP2</accession>
<gene>
    <name evidence="13" type="ORF">DYE49_04480</name>
</gene>
<dbReference type="PANTHER" id="PTHR30081">
    <property type="entry name" value="PROTEIN-EXPORT MEMBRANE PROTEIN SEC"/>
    <property type="match status" value="1"/>
</dbReference>
<feature type="region of interest" description="Disordered" evidence="9">
    <location>
        <begin position="191"/>
        <end position="211"/>
    </location>
</feature>
<keyword evidence="5" id="KW-0653">Protein transport</keyword>
<dbReference type="SUPFAM" id="SSF82866">
    <property type="entry name" value="Multidrug efflux transporter AcrB transmembrane domain"/>
    <property type="match status" value="2"/>
</dbReference>
<protein>
    <recommendedName>
        <fullName evidence="12">Protein export membrane protein SecD/SecF C-terminal domain-containing protein</fullName>
    </recommendedName>
</protein>
<comment type="subcellular location">
    <subcellularLocation>
        <location evidence="1">Cell membrane</location>
        <topology evidence="1">Multi-pass membrane protein</topology>
    </subcellularLocation>
</comment>
<keyword evidence="3" id="KW-1003">Cell membrane</keyword>
<feature type="transmembrane region" description="Helical" evidence="10">
    <location>
        <begin position="845"/>
        <end position="866"/>
    </location>
</feature>
<keyword evidence="6 10" id="KW-1133">Transmembrane helix</keyword>
<evidence type="ECO:0000256" key="7">
    <source>
        <dbReference type="ARBA" id="ARBA00023010"/>
    </source>
</evidence>
<evidence type="ECO:0000256" key="6">
    <source>
        <dbReference type="ARBA" id="ARBA00022989"/>
    </source>
</evidence>
<feature type="transmembrane region" description="Helical" evidence="10">
    <location>
        <begin position="372"/>
        <end position="391"/>
    </location>
</feature>
<feature type="domain" description="Protein export membrane protein SecD/SecF C-terminal" evidence="12">
    <location>
        <begin position="296"/>
        <end position="472"/>
    </location>
</feature>
<feature type="signal peptide" evidence="11">
    <location>
        <begin position="1"/>
        <end position="24"/>
    </location>
</feature>
<keyword evidence="8 10" id="KW-0472">Membrane</keyword>
<evidence type="ECO:0000256" key="2">
    <source>
        <dbReference type="ARBA" id="ARBA00022448"/>
    </source>
</evidence>
<evidence type="ECO:0000256" key="8">
    <source>
        <dbReference type="ARBA" id="ARBA00023136"/>
    </source>
</evidence>
<evidence type="ECO:0000256" key="9">
    <source>
        <dbReference type="SAM" id="MobiDB-lite"/>
    </source>
</evidence>
<dbReference type="KEGG" id="trc:DYE49_04480"/>